<dbReference type="AlphaFoldDB" id="A0A7S1MJH3"/>
<sequence>MLRRRLAATTAAAGVRTVLDGKNLTKTGAPIPPAIPEDPVTPMDFSPHIEWYEYPREVWDPKFPYTRDEAIRMQDEMWDSTQEDMADKYGVRVISPPKMMFWTAWFISGLYIFHNLMAAYRASPEHPTWPQYRVAIQQSPDCPTIDEDEIYLSTWINPGHRQKWAKWDHFWAWKPLVKKGGVKDHKWKIEAEKKDPSEWSHMLGK</sequence>
<protein>
    <submittedName>
        <fullName evidence="1">Uncharacterized protein</fullName>
    </submittedName>
</protein>
<dbReference type="EMBL" id="HBGF01035369">
    <property type="protein sequence ID" value="CAD9133377.1"/>
    <property type="molecule type" value="Transcribed_RNA"/>
</dbReference>
<gene>
    <name evidence="1" type="ORF">NDES1114_LOCUS23729</name>
</gene>
<evidence type="ECO:0000313" key="1">
    <source>
        <dbReference type="EMBL" id="CAD9133377.1"/>
    </source>
</evidence>
<name>A0A7S1MJH3_NEODS</name>
<organism evidence="1">
    <name type="scientific">Neobodo designis</name>
    <name type="common">Flagellated protozoan</name>
    <name type="synonym">Bodo designis</name>
    <dbReference type="NCBI Taxonomy" id="312471"/>
    <lineage>
        <taxon>Eukaryota</taxon>
        <taxon>Discoba</taxon>
        <taxon>Euglenozoa</taxon>
        <taxon>Kinetoplastea</taxon>
        <taxon>Metakinetoplastina</taxon>
        <taxon>Neobodonida</taxon>
        <taxon>Neobodo</taxon>
    </lineage>
</organism>
<accession>A0A7S1MJH3</accession>
<proteinExistence type="predicted"/>
<reference evidence="1" key="1">
    <citation type="submission" date="2021-01" db="EMBL/GenBank/DDBJ databases">
        <authorList>
            <person name="Corre E."/>
            <person name="Pelletier E."/>
            <person name="Niang G."/>
            <person name="Scheremetjew M."/>
            <person name="Finn R."/>
            <person name="Kale V."/>
            <person name="Holt S."/>
            <person name="Cochrane G."/>
            <person name="Meng A."/>
            <person name="Brown T."/>
            <person name="Cohen L."/>
        </authorList>
    </citation>
    <scope>NUCLEOTIDE SEQUENCE</scope>
    <source>
        <strain evidence="1">CCAP 1951/1</strain>
    </source>
</reference>